<dbReference type="GO" id="GO:0003677">
    <property type="term" value="F:DNA binding"/>
    <property type="evidence" value="ECO:0007669"/>
    <property type="project" value="InterPro"/>
</dbReference>
<dbReference type="PROSITE" id="PS50943">
    <property type="entry name" value="HTH_CROC1"/>
    <property type="match status" value="1"/>
</dbReference>
<dbReference type="RefSeq" id="WP_016821992.1">
    <property type="nucleotide sequence ID" value="NZ_CP036496.1"/>
</dbReference>
<proteinExistence type="predicted"/>
<evidence type="ECO:0000259" key="1">
    <source>
        <dbReference type="PROSITE" id="PS50943"/>
    </source>
</evidence>
<dbReference type="InterPro" id="IPR010982">
    <property type="entry name" value="Lambda_DNA-bd_dom_sf"/>
</dbReference>
<evidence type="ECO:0000313" key="3">
    <source>
        <dbReference type="Proteomes" id="UP000254400"/>
    </source>
</evidence>
<dbReference type="Gene3D" id="1.10.260.40">
    <property type="entry name" value="lambda repressor-like DNA-binding domains"/>
    <property type="match status" value="1"/>
</dbReference>
<reference evidence="2 3" key="1">
    <citation type="submission" date="2018-06" db="EMBL/GenBank/DDBJ databases">
        <authorList>
            <consortium name="Pathogen Informatics"/>
            <person name="Doyle S."/>
        </authorList>
    </citation>
    <scope>NUCLEOTIDE SEQUENCE [LARGE SCALE GENOMIC DNA]</scope>
    <source>
        <strain evidence="2 3">NCTC10343</strain>
    </source>
</reference>
<dbReference type="AlphaFoldDB" id="A0A378XYD1"/>
<organism evidence="2 3">
    <name type="scientific">Paenibacillus polymyxa</name>
    <name type="common">Bacillus polymyxa</name>
    <dbReference type="NCBI Taxonomy" id="1406"/>
    <lineage>
        <taxon>Bacteria</taxon>
        <taxon>Bacillati</taxon>
        <taxon>Bacillota</taxon>
        <taxon>Bacilli</taxon>
        <taxon>Bacillales</taxon>
        <taxon>Paenibacillaceae</taxon>
        <taxon>Paenibacillus</taxon>
    </lineage>
</organism>
<dbReference type="Pfam" id="PF13443">
    <property type="entry name" value="HTH_26"/>
    <property type="match status" value="1"/>
</dbReference>
<dbReference type="Proteomes" id="UP000254400">
    <property type="component" value="Unassembled WGS sequence"/>
</dbReference>
<name>A0A378XYD1_PAEPO</name>
<protein>
    <submittedName>
        <fullName evidence="2">Predicted transcriptional regulator</fullName>
    </submittedName>
</protein>
<dbReference type="SMART" id="SM00530">
    <property type="entry name" value="HTH_XRE"/>
    <property type="match status" value="1"/>
</dbReference>
<dbReference type="InterPro" id="IPR001387">
    <property type="entry name" value="Cro/C1-type_HTH"/>
</dbReference>
<sequence>MKISRGRCRLKELLEERRIKQIDLARRTGYSRHLISNWANNQDKMSADVMINVAYALDCKMEDLYELIFE</sequence>
<gene>
    <name evidence="2" type="ORF">NCTC10343_02901</name>
</gene>
<dbReference type="CDD" id="cd00093">
    <property type="entry name" value="HTH_XRE"/>
    <property type="match status" value="1"/>
</dbReference>
<feature type="domain" description="HTH cro/C1-type" evidence="1">
    <location>
        <begin position="10"/>
        <end position="64"/>
    </location>
</feature>
<dbReference type="EMBL" id="UGSC01000001">
    <property type="protein sequence ID" value="SUA70032.1"/>
    <property type="molecule type" value="Genomic_DNA"/>
</dbReference>
<evidence type="ECO:0000313" key="2">
    <source>
        <dbReference type="EMBL" id="SUA70032.1"/>
    </source>
</evidence>
<dbReference type="SUPFAM" id="SSF47413">
    <property type="entry name" value="lambda repressor-like DNA-binding domains"/>
    <property type="match status" value="1"/>
</dbReference>
<accession>A0A378XYD1</accession>
<dbReference type="GeneID" id="93346275"/>